<gene>
    <name evidence="1" type="ORF">GCM10022291_00410</name>
</gene>
<reference evidence="2" key="1">
    <citation type="journal article" date="2019" name="Int. J. Syst. Evol. Microbiol.">
        <title>The Global Catalogue of Microorganisms (GCM) 10K type strain sequencing project: providing services to taxonomists for standard genome sequencing and annotation.</title>
        <authorList>
            <consortium name="The Broad Institute Genomics Platform"/>
            <consortium name="The Broad Institute Genome Sequencing Center for Infectious Disease"/>
            <person name="Wu L."/>
            <person name="Ma J."/>
        </authorList>
    </citation>
    <scope>NUCLEOTIDE SEQUENCE [LARGE SCALE GENOMIC DNA]</scope>
    <source>
        <strain evidence="2">JCM 17630</strain>
    </source>
</reference>
<evidence type="ECO:0000313" key="2">
    <source>
        <dbReference type="Proteomes" id="UP001501496"/>
    </source>
</evidence>
<protein>
    <submittedName>
        <fullName evidence="1">Uncharacterized protein</fullName>
    </submittedName>
</protein>
<dbReference type="EMBL" id="BAABCA010000001">
    <property type="protein sequence ID" value="GAA4230392.1"/>
    <property type="molecule type" value="Genomic_DNA"/>
</dbReference>
<sequence>MLQLQFLLYSLAYMDLTVSFLKKVIFINANLRIIQKLQLFFIDYLKLTSRPLFLDF</sequence>
<dbReference type="Proteomes" id="UP001501496">
    <property type="component" value="Unassembled WGS sequence"/>
</dbReference>
<keyword evidence="2" id="KW-1185">Reference proteome</keyword>
<comment type="caution">
    <text evidence="1">The sequence shown here is derived from an EMBL/GenBank/DDBJ whole genome shotgun (WGS) entry which is preliminary data.</text>
</comment>
<accession>A0ABP8BYK3</accession>
<evidence type="ECO:0000313" key="1">
    <source>
        <dbReference type="EMBL" id="GAA4230392.1"/>
    </source>
</evidence>
<name>A0ABP8BYK3_9FLAO</name>
<proteinExistence type="predicted"/>
<organism evidence="1 2">
    <name type="scientific">Postechiella marina</name>
    <dbReference type="NCBI Taxonomy" id="943941"/>
    <lineage>
        <taxon>Bacteria</taxon>
        <taxon>Pseudomonadati</taxon>
        <taxon>Bacteroidota</taxon>
        <taxon>Flavobacteriia</taxon>
        <taxon>Flavobacteriales</taxon>
        <taxon>Flavobacteriaceae</taxon>
        <taxon>Postechiella</taxon>
    </lineage>
</organism>